<evidence type="ECO:0000256" key="2">
    <source>
        <dbReference type="PROSITE-ProRule" id="PRU00708"/>
    </source>
</evidence>
<gene>
    <name evidence="3" type="ORF">AK812_SmicGene28213</name>
</gene>
<sequence>MVFVQDRFDKDAIFRQSSLAIHRTFRGPDELLSILVSFSNAKRQHSARALRHSPCAARRQRQGSTLCPRCAGTKLLSEEVLDFSLAYLRSHRKRPNFVFTKLYGWHTTQDDLMCFDPKSPVHGDKVHGQAEVAWASCFGNLRWQEAVLLLELRGGVPADVIMYSMALTACERGHQWPAALQLLDDMERTRLKADMILLSTAISACKRGSQWQQALSLLRKAGSCQMQLDVIICSSTLSSCQSASRWHEALLLLRHMCEIRVQLDVVAYSSAIASCGAAGQWQAALHLLHCVEVDRLRADGGLLQATITAVQGQKQWQQVLHMSQKVERQGPLQGFDVVSIRSEVNAWRIGRKWELMMVCLEQHCDIMCDASGHREGILHDAGATLGQCRQWQHAVSLLTGAVVEEDQKDVGLKSAAIVAAEKGGQWELAFLILEDLKQRRAGPSVLTYGAAIKCCETAGRWHEAVLLLSDLELQRLQCTLIVLNAAMSACGKAKKWQQALVLFQQAATQSVEADVITVNSVISACEKSRRWQEALALLSQLFDVELEADVTSFNAAISACEKSSRWRQGIMLLASIADHILQPNAVSYNAAISACEKTGFWEQAICLLAELAVKNVQLTIVTASAAISACEKGGRWQVALSLFTDFRREGLYNVVTYSAAVSACERGSGWSQALELLGQLQRDRVQANEVVYNSAIGACAVCTKWQRALGMLENMELANLQMDATGISAVIGACESADQWQLTAELLFDLEAFAGQLFAKVSGSAGALVAHGQKPLARGVATLTPEQQREQMMRAVQEDAQRMHQQCGKEDVEDPFKGLEKPPGGTNSVILQEMSFPFSDEHKVWTCILQGETQVIETLPELQAYALMNGRRKASRLFAQSLPLLDRTVASHLAKVFSADSQNGDIVFVGSDHGRLDLFYLCEQRSPFLHFFKSRSAIVALSYKDSLVGLREAETSAEWEAFLDTHANFTREIFEMYEDPERILTWFDVYTSIRHTAHPALDLGASAMEALDKLRSWHVQKVLVASPVSRSLLLWAIILSRLARGVSDLVAAQPCSSEKIFARSVADECGPSSRLTPTLDWTAVIGEIFEARNAVFWEGPTAAREQLISLLALVAQSFELASQCPSAVATAGYSLAEVIASTAKSSANNDKSRQLKQLSLIQFALAMLPTRAHRECTQWPLRGRDLAAAFQQLGEVLFPTHPSQPPQLPASQEPAVAVVTACAGIHASGARARSKANRQRYAAKHGYDLHFFNDAHEIVAAFPAGTNLTRTNAPAYWRAYALLSVIGSSSPNSWLLWVDCEVFLTDLDMPVTKLLAKHGVTSASAASMLVSSSSLGVGPEVLLLQTNDWGRSFLRNWTTLPSPDFLHPVLRIPSDERHAERVALQHAVLPHWGEWLQGHSATDWDSYQWPPDIRIALGQARFSAQDRVQLPSRLTDVFTPESFFLFPRPGVRNCAEAGISLDNCPWQDTRSVHLCVAPSELSDFTRSRYPVLAFAPNRSAADRWLRHGLDEQERFKEQCRDFAQKAIIATLQVLNEALEPAGARCARFAAAQAVVEIVSFGFNPTFHTDLRIAIRPTLAGILTDVVVFDVRWFTEQAEGEPWLPTFSGRAEVRQATTYQAHESCTPAGVNPEFCVCDFPAAFARDAREVSKKRSG</sequence>
<dbReference type="OrthoDB" id="416708at2759"/>
<dbReference type="InterPro" id="IPR011990">
    <property type="entry name" value="TPR-like_helical_dom_sf"/>
</dbReference>
<dbReference type="EMBL" id="LSRX01000722">
    <property type="protein sequence ID" value="OLP90247.1"/>
    <property type="molecule type" value="Genomic_DNA"/>
</dbReference>
<comment type="caution">
    <text evidence="3">The sequence shown here is derived from an EMBL/GenBank/DDBJ whole genome shotgun (WGS) entry which is preliminary data.</text>
</comment>
<proteinExistence type="predicted"/>
<dbReference type="PANTHER" id="PTHR47447:SF17">
    <property type="entry name" value="OS12G0638900 PROTEIN"/>
    <property type="match status" value="1"/>
</dbReference>
<dbReference type="PANTHER" id="PTHR47447">
    <property type="entry name" value="OS03G0856100 PROTEIN"/>
    <property type="match status" value="1"/>
</dbReference>
<organism evidence="3 4">
    <name type="scientific">Symbiodinium microadriaticum</name>
    <name type="common">Dinoflagellate</name>
    <name type="synonym">Zooxanthella microadriatica</name>
    <dbReference type="NCBI Taxonomy" id="2951"/>
    <lineage>
        <taxon>Eukaryota</taxon>
        <taxon>Sar</taxon>
        <taxon>Alveolata</taxon>
        <taxon>Dinophyceae</taxon>
        <taxon>Suessiales</taxon>
        <taxon>Symbiodiniaceae</taxon>
        <taxon>Symbiodinium</taxon>
    </lineage>
</organism>
<name>A0A1Q9D517_SYMMI</name>
<feature type="repeat" description="PPR" evidence="2">
    <location>
        <begin position="584"/>
        <end position="618"/>
    </location>
</feature>
<dbReference type="Pfam" id="PF01535">
    <property type="entry name" value="PPR"/>
    <property type="match status" value="4"/>
</dbReference>
<keyword evidence="4" id="KW-1185">Reference proteome</keyword>
<dbReference type="PROSITE" id="PS51375">
    <property type="entry name" value="PPR"/>
    <property type="match status" value="2"/>
</dbReference>
<protein>
    <submittedName>
        <fullName evidence="3">Pentatricopeptide repeat-containing protein, chloroplastic</fullName>
    </submittedName>
</protein>
<accession>A0A1Q9D517</accession>
<dbReference type="Proteomes" id="UP000186817">
    <property type="component" value="Unassembled WGS sequence"/>
</dbReference>
<keyword evidence="1" id="KW-0677">Repeat</keyword>
<evidence type="ECO:0000313" key="3">
    <source>
        <dbReference type="EMBL" id="OLP90247.1"/>
    </source>
</evidence>
<evidence type="ECO:0000256" key="1">
    <source>
        <dbReference type="ARBA" id="ARBA00022737"/>
    </source>
</evidence>
<feature type="repeat" description="PPR" evidence="2">
    <location>
        <begin position="514"/>
        <end position="548"/>
    </location>
</feature>
<evidence type="ECO:0000313" key="4">
    <source>
        <dbReference type="Proteomes" id="UP000186817"/>
    </source>
</evidence>
<dbReference type="InterPro" id="IPR002885">
    <property type="entry name" value="PPR_rpt"/>
</dbReference>
<dbReference type="Gene3D" id="1.25.40.10">
    <property type="entry name" value="Tetratricopeptide repeat domain"/>
    <property type="match status" value="4"/>
</dbReference>
<reference evidence="3 4" key="1">
    <citation type="submission" date="2016-02" db="EMBL/GenBank/DDBJ databases">
        <title>Genome analysis of coral dinoflagellate symbionts highlights evolutionary adaptations to a symbiotic lifestyle.</title>
        <authorList>
            <person name="Aranda M."/>
            <person name="Li Y."/>
            <person name="Liew Y.J."/>
            <person name="Baumgarten S."/>
            <person name="Simakov O."/>
            <person name="Wilson M."/>
            <person name="Piel J."/>
            <person name="Ashoor H."/>
            <person name="Bougouffa S."/>
            <person name="Bajic V.B."/>
            <person name="Ryu T."/>
            <person name="Ravasi T."/>
            <person name="Bayer T."/>
            <person name="Micklem G."/>
            <person name="Kim H."/>
            <person name="Bhak J."/>
            <person name="Lajeunesse T.C."/>
            <person name="Voolstra C.R."/>
        </authorList>
    </citation>
    <scope>NUCLEOTIDE SEQUENCE [LARGE SCALE GENOMIC DNA]</scope>
    <source>
        <strain evidence="3 4">CCMP2467</strain>
    </source>
</reference>